<dbReference type="Pfam" id="PF13342">
    <property type="entry name" value="Toprim_Crpt"/>
    <property type="match status" value="1"/>
</dbReference>
<name>A0ABZ0L6X9_9BACL</name>
<dbReference type="SMART" id="SM00493">
    <property type="entry name" value="TOPRIM"/>
    <property type="match status" value="1"/>
</dbReference>
<feature type="domain" description="Topo IA-type catalytic" evidence="14">
    <location>
        <begin position="157"/>
        <end position="594"/>
    </location>
</feature>
<feature type="region of interest" description="Disordered" evidence="13">
    <location>
        <begin position="261"/>
        <end position="281"/>
    </location>
</feature>
<evidence type="ECO:0000313" key="15">
    <source>
        <dbReference type="EMBL" id="WOV87673.1"/>
    </source>
</evidence>
<dbReference type="InterPro" id="IPR013826">
    <property type="entry name" value="Topo_IA_cen_sub3"/>
</dbReference>
<keyword evidence="5" id="KW-0460">Magnesium</keyword>
<dbReference type="InterPro" id="IPR013497">
    <property type="entry name" value="Topo_IA_cen"/>
</dbReference>
<dbReference type="CDD" id="cd00186">
    <property type="entry name" value="TOP1Ac"/>
    <property type="match status" value="1"/>
</dbReference>
<dbReference type="PANTHER" id="PTHR11390:SF21">
    <property type="entry name" value="DNA TOPOISOMERASE 3-ALPHA"/>
    <property type="match status" value="1"/>
</dbReference>
<evidence type="ECO:0000256" key="10">
    <source>
        <dbReference type="ARBA" id="ARBA00031985"/>
    </source>
</evidence>
<dbReference type="Pfam" id="PF01751">
    <property type="entry name" value="Toprim"/>
    <property type="match status" value="1"/>
</dbReference>
<keyword evidence="16" id="KW-1185">Reference proteome</keyword>
<evidence type="ECO:0000256" key="12">
    <source>
        <dbReference type="ARBA" id="ARBA00032877"/>
    </source>
</evidence>
<dbReference type="PROSITE" id="PS52039">
    <property type="entry name" value="TOPO_IA_2"/>
    <property type="match status" value="1"/>
</dbReference>
<dbReference type="Gene3D" id="3.40.50.140">
    <property type="match status" value="1"/>
</dbReference>
<dbReference type="InterPro" id="IPR023405">
    <property type="entry name" value="Topo_IA_core_domain"/>
</dbReference>
<dbReference type="Gene3D" id="1.10.290.10">
    <property type="entry name" value="Topoisomerase I, domain 4"/>
    <property type="match status" value="1"/>
</dbReference>
<evidence type="ECO:0000256" key="1">
    <source>
        <dbReference type="ARBA" id="ARBA00000213"/>
    </source>
</evidence>
<dbReference type="EMBL" id="CP129118">
    <property type="protein sequence ID" value="WOV87673.1"/>
    <property type="molecule type" value="Genomic_DNA"/>
</dbReference>
<evidence type="ECO:0000256" key="13">
    <source>
        <dbReference type="SAM" id="MobiDB-lite"/>
    </source>
</evidence>
<dbReference type="NCBIfam" id="NF005829">
    <property type="entry name" value="PRK07726.1"/>
    <property type="match status" value="1"/>
</dbReference>
<dbReference type="SMART" id="SM00436">
    <property type="entry name" value="TOP1Bc"/>
    <property type="match status" value="1"/>
</dbReference>
<evidence type="ECO:0000256" key="3">
    <source>
        <dbReference type="ARBA" id="ARBA00012891"/>
    </source>
</evidence>
<dbReference type="NCBIfam" id="TIGR01056">
    <property type="entry name" value="topB"/>
    <property type="match status" value="1"/>
</dbReference>
<comment type="catalytic activity">
    <reaction evidence="1">
        <text>ATP-independent breakage of single-stranded DNA, followed by passage and rejoining.</text>
        <dbReference type="EC" id="5.6.2.1"/>
    </reaction>
</comment>
<dbReference type="Proteomes" id="UP001303902">
    <property type="component" value="Chromosome"/>
</dbReference>
<dbReference type="InterPro" id="IPR003601">
    <property type="entry name" value="Topo_IA_2"/>
</dbReference>
<dbReference type="Pfam" id="PF01131">
    <property type="entry name" value="Topoisom_bac"/>
    <property type="match status" value="1"/>
</dbReference>
<protein>
    <recommendedName>
        <fullName evidence="3">DNA topoisomerase</fullName>
        <ecNumber evidence="3">5.6.2.1</ecNumber>
    </recommendedName>
    <alternativeName>
        <fullName evidence="12">Omega-protein</fullName>
    </alternativeName>
    <alternativeName>
        <fullName evidence="11">Relaxing enzyme</fullName>
    </alternativeName>
    <alternativeName>
        <fullName evidence="9">Swivelase</fullName>
    </alternativeName>
    <alternativeName>
        <fullName evidence="10">Untwisting enzyme</fullName>
    </alternativeName>
</protein>
<dbReference type="PANTHER" id="PTHR11390">
    <property type="entry name" value="PROKARYOTIC DNA TOPOISOMERASE"/>
    <property type="match status" value="1"/>
</dbReference>
<proteinExistence type="inferred from homology"/>
<dbReference type="Gene3D" id="1.10.460.10">
    <property type="entry name" value="Topoisomerase I, domain 2"/>
    <property type="match status" value="1"/>
</dbReference>
<dbReference type="InterPro" id="IPR013825">
    <property type="entry name" value="Topo_IA_cen_sub2"/>
</dbReference>
<dbReference type="RefSeq" id="WP_317968006.1">
    <property type="nucleotide sequence ID" value="NZ_CP129118.1"/>
</dbReference>
<evidence type="ECO:0000256" key="2">
    <source>
        <dbReference type="ARBA" id="ARBA00009446"/>
    </source>
</evidence>
<dbReference type="PROSITE" id="PS00396">
    <property type="entry name" value="TOPO_IA_1"/>
    <property type="match status" value="1"/>
</dbReference>
<keyword evidence="7" id="KW-0238">DNA-binding</keyword>
<evidence type="ECO:0000256" key="5">
    <source>
        <dbReference type="ARBA" id="ARBA00022842"/>
    </source>
</evidence>
<comment type="similarity">
    <text evidence="2">Belongs to the type IA topoisomerase family.</text>
</comment>
<organism evidence="15 16">
    <name type="scientific">Sporosarcina oncorhynchi</name>
    <dbReference type="NCBI Taxonomy" id="3056444"/>
    <lineage>
        <taxon>Bacteria</taxon>
        <taxon>Bacillati</taxon>
        <taxon>Bacillota</taxon>
        <taxon>Bacilli</taxon>
        <taxon>Bacillales</taxon>
        <taxon>Caryophanaceae</taxon>
        <taxon>Sporosarcina</taxon>
    </lineage>
</organism>
<reference evidence="15 16" key="1">
    <citation type="submission" date="2023-06" db="EMBL/GenBank/DDBJ databases">
        <title>Sporosarcina sp. nov., isolated from Korean tranditional fermented seafood 'Jeotgal'.</title>
        <authorList>
            <person name="Yang A.I."/>
            <person name="Shin N.-R."/>
        </authorList>
    </citation>
    <scope>NUCLEOTIDE SEQUENCE [LARGE SCALE GENOMIC DNA]</scope>
    <source>
        <strain evidence="15 16">T2O-4</strain>
    </source>
</reference>
<dbReference type="InterPro" id="IPR005738">
    <property type="entry name" value="TopoIII"/>
</dbReference>
<dbReference type="InterPro" id="IPR003602">
    <property type="entry name" value="Topo_IA_DNA-bd_dom"/>
</dbReference>
<evidence type="ECO:0000256" key="6">
    <source>
        <dbReference type="ARBA" id="ARBA00023029"/>
    </source>
</evidence>
<evidence type="ECO:0000313" key="16">
    <source>
        <dbReference type="Proteomes" id="UP001303902"/>
    </source>
</evidence>
<dbReference type="EC" id="5.6.2.1" evidence="3"/>
<dbReference type="InterPro" id="IPR023406">
    <property type="entry name" value="Topo_IA_AS"/>
</dbReference>
<dbReference type="SMART" id="SM00437">
    <property type="entry name" value="TOP1Ac"/>
    <property type="match status" value="1"/>
</dbReference>
<dbReference type="PRINTS" id="PR00417">
    <property type="entry name" value="PRTPISMRASEI"/>
</dbReference>
<evidence type="ECO:0000259" key="14">
    <source>
        <dbReference type="PROSITE" id="PS52039"/>
    </source>
</evidence>
<gene>
    <name evidence="15" type="ORF">QWT69_00695</name>
</gene>
<dbReference type="InterPro" id="IPR000380">
    <property type="entry name" value="Topo_IA"/>
</dbReference>
<evidence type="ECO:0000256" key="8">
    <source>
        <dbReference type="ARBA" id="ARBA00023235"/>
    </source>
</evidence>
<dbReference type="InterPro" id="IPR013824">
    <property type="entry name" value="Topo_IA_cen_sub1"/>
</dbReference>
<evidence type="ECO:0000256" key="4">
    <source>
        <dbReference type="ARBA" id="ARBA00022723"/>
    </source>
</evidence>
<evidence type="ECO:0000256" key="7">
    <source>
        <dbReference type="ARBA" id="ARBA00023125"/>
    </source>
</evidence>
<dbReference type="CDD" id="cd03362">
    <property type="entry name" value="TOPRIM_TopoIA_TopoIII"/>
    <property type="match status" value="1"/>
</dbReference>
<keyword evidence="4" id="KW-0479">Metal-binding</keyword>
<accession>A0ABZ0L6X9</accession>
<sequence>MKPVILAEKPSQAKAYADAFSVRKFEGYMEIQACQIFPEGAYITWGVGHLVELKEPHTYNPAWKRWTLGSLPILPERYEFQVAKGKFKQFQVVKKLVRGTDTVINACDVDREGSNIFYSIYYQTGARNQTIQRLWINSLEVDEVRKGFASLRDNRKDLMLYEEAKARQISDWLVGMNGSRLYTLLLKAKGVQEVFPIGRVQTPTVYLIYQRQMEIENFVSEPFFEVEATFTAEHGTYKGKAKAKEPKREIIQELLRKHGLKPSSPGVVSSVTHTEKRTPPPQLHALSTLQATANRRWKTSPADVLKIMQGLYEKKLVTYPRTDARHITPNEFAYLKDQVGDYQQLIGHPFPVASLAPKKRYVDSSKVQEHYAIIPTKKIPTQAVLGRLSSLERNLYEEVVRTTLAMFHTDYLYTETKVTTDVNGLLFFTTGKTERDLGWKALFQRSKEEKDEPSLPPLRNEEPVQSKISIKEGKTMPPKPYTEGQLIAMMKTCGKLVEDKDETDILKEIEGLGTEATRSNIIETIKKHGYISVSKNIVSITAKGRVLCQAIEGNLLASPSMTAKWEAYLRKIGNGEGTGQHFLDNIGKFITNLLEEVPRQLEATKIDASLVPPRPTKSYGSYQAVEVAPCPHCKTGMILARKSFYGCSNYKNGCKQTFPGIYLKKKLTPAQVKLLCTKGKTNTIKGFTATNGSKFDASLSLENGKLNLVFT</sequence>
<keyword evidence="6" id="KW-0799">Topoisomerase</keyword>
<evidence type="ECO:0000256" key="11">
    <source>
        <dbReference type="ARBA" id="ARBA00032235"/>
    </source>
</evidence>
<dbReference type="InterPro" id="IPR025589">
    <property type="entry name" value="Toprim_C_rpt"/>
</dbReference>
<keyword evidence="8" id="KW-0413">Isomerase</keyword>
<dbReference type="SUPFAM" id="SSF56712">
    <property type="entry name" value="Prokaryotic type I DNA topoisomerase"/>
    <property type="match status" value="1"/>
</dbReference>
<dbReference type="InterPro" id="IPR034144">
    <property type="entry name" value="TOPRIM_TopoIII"/>
</dbReference>
<dbReference type="InterPro" id="IPR006171">
    <property type="entry name" value="TOPRIM_dom"/>
</dbReference>
<evidence type="ECO:0000256" key="9">
    <source>
        <dbReference type="ARBA" id="ARBA00030003"/>
    </source>
</evidence>
<dbReference type="Gene3D" id="2.70.20.10">
    <property type="entry name" value="Topoisomerase I, domain 3"/>
    <property type="match status" value="1"/>
</dbReference>